<feature type="region of interest" description="Disordered" evidence="1">
    <location>
        <begin position="551"/>
        <end position="619"/>
    </location>
</feature>
<feature type="compositionally biased region" description="Pro residues" evidence="1">
    <location>
        <begin position="583"/>
        <end position="598"/>
    </location>
</feature>
<feature type="region of interest" description="Disordered" evidence="1">
    <location>
        <begin position="248"/>
        <end position="320"/>
    </location>
</feature>
<keyword evidence="3" id="KW-1185">Reference proteome</keyword>
<gene>
    <name evidence="2" type="ORF">Cadr_000022384</name>
</gene>
<dbReference type="Proteomes" id="UP000299084">
    <property type="component" value="Unassembled WGS sequence"/>
</dbReference>
<evidence type="ECO:0000313" key="2">
    <source>
        <dbReference type="EMBL" id="KAB1261154.1"/>
    </source>
</evidence>
<name>A0A5N4CQY1_CAMDR</name>
<comment type="caution">
    <text evidence="2">The sequence shown here is derived from an EMBL/GenBank/DDBJ whole genome shotgun (WGS) entry which is preliminary data.</text>
</comment>
<organism evidence="2 3">
    <name type="scientific">Camelus dromedarius</name>
    <name type="common">Dromedary</name>
    <name type="synonym">Arabian camel</name>
    <dbReference type="NCBI Taxonomy" id="9838"/>
    <lineage>
        <taxon>Eukaryota</taxon>
        <taxon>Metazoa</taxon>
        <taxon>Chordata</taxon>
        <taxon>Craniata</taxon>
        <taxon>Vertebrata</taxon>
        <taxon>Euteleostomi</taxon>
        <taxon>Mammalia</taxon>
        <taxon>Eutheria</taxon>
        <taxon>Laurasiatheria</taxon>
        <taxon>Artiodactyla</taxon>
        <taxon>Tylopoda</taxon>
        <taxon>Camelidae</taxon>
        <taxon>Camelus</taxon>
    </lineage>
</organism>
<dbReference type="EMBL" id="JWIN03000020">
    <property type="protein sequence ID" value="KAB1261154.1"/>
    <property type="molecule type" value="Genomic_DNA"/>
</dbReference>
<feature type="compositionally biased region" description="Basic and acidic residues" evidence="1">
    <location>
        <begin position="253"/>
        <end position="284"/>
    </location>
</feature>
<proteinExistence type="predicted"/>
<evidence type="ECO:0000313" key="3">
    <source>
        <dbReference type="Proteomes" id="UP000299084"/>
    </source>
</evidence>
<feature type="compositionally biased region" description="Low complexity" evidence="1">
    <location>
        <begin position="285"/>
        <end position="306"/>
    </location>
</feature>
<accession>A0A5N4CQY1</accession>
<protein>
    <submittedName>
        <fullName evidence="2">Protein Jumonji</fullName>
    </submittedName>
</protein>
<evidence type="ECO:0000256" key="1">
    <source>
        <dbReference type="SAM" id="MobiDB-lite"/>
    </source>
</evidence>
<dbReference type="AlphaFoldDB" id="A0A5N4CQY1"/>
<sequence length="714" mass="76563">MPFYSPTCSARGFQSVCPGQHLPLSLNRAVRGDVNLEGGHPQERPGCLRRGLDPCFSRLQEETPPQRRSFLFTAAWSSGLVGVGIALERRCLMGRWTQQTRLRHPSSFAEEVATCRDGLRGGGPVGKRGQIASRPAEPVWECGRRLAAAALMKLPHRPERHCSLVNFLSRRGWGPAGTFGRGTESHLEVRSFVGGRLGGSTAWARRAPSVGSSVKWARHLVRVSCYCCLSGLLEWKQVRPRAPVPLSLCSGHPGKEPVQKHKSKEATPAKEKHSEPRADSRREQASASLPPATPSAGGSSAKGLAATHHHPPLHRSAQDLRKQVKPCLAWPETRPGRRSAGACASPPVGGFASLSGRCCRHPVPPAAGSLELGCSRRVGRECPFITLFHPRVPGAREQRFLRLGQGHTLPWNRPAAAPAVDGLGSAAGGGETGCRCNRTLTPPVHFCPAPLGSAEIRYRAQIPSTALPVLGRDFPGPRTETAGREEVPGALLWGCPRTGGTSLTPLLPVLTRCRSQFLDLTGSVVDRRHPLLHSVHVWPVSRAVLEAEERPGHPWGAEPHRPSNCGSLAGSCRQGVTTSSALHPPPPLSCLPHLPPSGPRDGVARAPRSRWAPSWAPTTTSAESSALTCNLPGLEQCLEGAVENSDYTRGAVTAIDMHGCVAAPDGDLDVWWAAPNRATCLFSPVHQGRAVIGRAICWWIAFHGQMDGAPEHLG</sequence>
<reference evidence="2 3" key="1">
    <citation type="journal article" date="2019" name="Mol. Ecol. Resour.">
        <title>Improving Illumina assemblies with Hi-C and long reads: an example with the North African dromedary.</title>
        <authorList>
            <person name="Elbers J.P."/>
            <person name="Rogers M.F."/>
            <person name="Perelman P.L."/>
            <person name="Proskuryakova A.A."/>
            <person name="Serdyukova N.A."/>
            <person name="Johnson W.E."/>
            <person name="Horin P."/>
            <person name="Corander J."/>
            <person name="Murphy D."/>
            <person name="Burger P.A."/>
        </authorList>
    </citation>
    <scope>NUCLEOTIDE SEQUENCE [LARGE SCALE GENOMIC DNA]</scope>
    <source>
        <strain evidence="2">Drom800</strain>
        <tissue evidence="2">Blood</tissue>
    </source>
</reference>